<dbReference type="EMBL" id="JAENII010000005">
    <property type="protein sequence ID" value="MBK1826943.1"/>
    <property type="molecule type" value="Genomic_DNA"/>
</dbReference>
<dbReference type="AlphaFoldDB" id="A0A934RAB8"/>
<evidence type="ECO:0000313" key="1">
    <source>
        <dbReference type="EMBL" id="MBK1826943.1"/>
    </source>
</evidence>
<dbReference type="InterPro" id="IPR016155">
    <property type="entry name" value="Mopterin_synth/thiamin_S_b"/>
</dbReference>
<gene>
    <name evidence="1" type="primary">thiS</name>
    <name evidence="1" type="ORF">JIN81_07925</name>
</gene>
<organism evidence="1 2">
    <name type="scientific">Haloferula rosea</name>
    <dbReference type="NCBI Taxonomy" id="490093"/>
    <lineage>
        <taxon>Bacteria</taxon>
        <taxon>Pseudomonadati</taxon>
        <taxon>Verrucomicrobiota</taxon>
        <taxon>Verrucomicrobiia</taxon>
        <taxon>Verrucomicrobiales</taxon>
        <taxon>Verrucomicrobiaceae</taxon>
        <taxon>Haloferula</taxon>
    </lineage>
</organism>
<dbReference type="InterPro" id="IPR010035">
    <property type="entry name" value="Thi_S"/>
</dbReference>
<reference evidence="1" key="1">
    <citation type="submission" date="2021-01" db="EMBL/GenBank/DDBJ databases">
        <title>Modified the classification status of verrucomicrobia.</title>
        <authorList>
            <person name="Feng X."/>
        </authorList>
    </citation>
    <scope>NUCLEOTIDE SEQUENCE</scope>
    <source>
        <strain evidence="1">KCTC 22201</strain>
    </source>
</reference>
<dbReference type="PANTHER" id="PTHR34472">
    <property type="entry name" value="SULFUR CARRIER PROTEIN THIS"/>
    <property type="match status" value="1"/>
</dbReference>
<name>A0A934RAB8_9BACT</name>
<protein>
    <submittedName>
        <fullName evidence="1">Sulfur carrier protein ThiS</fullName>
    </submittedName>
</protein>
<dbReference type="CDD" id="cd00565">
    <property type="entry name" value="Ubl_ThiS"/>
    <property type="match status" value="1"/>
</dbReference>
<dbReference type="SUPFAM" id="SSF54285">
    <property type="entry name" value="MoaD/ThiS"/>
    <property type="match status" value="1"/>
</dbReference>
<evidence type="ECO:0000313" key="2">
    <source>
        <dbReference type="Proteomes" id="UP000658278"/>
    </source>
</evidence>
<dbReference type="Proteomes" id="UP000658278">
    <property type="component" value="Unassembled WGS sequence"/>
</dbReference>
<comment type="caution">
    <text evidence="1">The sequence shown here is derived from an EMBL/GenBank/DDBJ whole genome shotgun (WGS) entry which is preliminary data.</text>
</comment>
<keyword evidence="2" id="KW-1185">Reference proteome</keyword>
<dbReference type="RefSeq" id="WP_200278388.1">
    <property type="nucleotide sequence ID" value="NZ_JAENII010000005.1"/>
</dbReference>
<dbReference type="Pfam" id="PF02597">
    <property type="entry name" value="ThiS"/>
    <property type="match status" value="1"/>
</dbReference>
<dbReference type="InterPro" id="IPR012675">
    <property type="entry name" value="Beta-grasp_dom_sf"/>
</dbReference>
<dbReference type="NCBIfam" id="TIGR01683">
    <property type="entry name" value="thiS"/>
    <property type="match status" value="1"/>
</dbReference>
<sequence>MTLTINGEAREFDATEPTLTALLSDLGMAGKPVVVELNQEPILPGAHETTRVSDGDRIEIVTIAAGG</sequence>
<dbReference type="InterPro" id="IPR003749">
    <property type="entry name" value="ThiS/MoaD-like"/>
</dbReference>
<dbReference type="PANTHER" id="PTHR34472:SF1">
    <property type="entry name" value="SULFUR CARRIER PROTEIN THIS"/>
    <property type="match status" value="1"/>
</dbReference>
<dbReference type="Gene3D" id="3.10.20.30">
    <property type="match status" value="1"/>
</dbReference>
<proteinExistence type="predicted"/>
<accession>A0A934RAB8</accession>